<dbReference type="Pfam" id="PF16778">
    <property type="entry name" value="Phage_tail_APC"/>
    <property type="match status" value="1"/>
</dbReference>
<protein>
    <submittedName>
        <fullName evidence="2">Phage tail assembly chaperone protein</fullName>
    </submittedName>
</protein>
<reference evidence="2" key="1">
    <citation type="submission" date="2020-05" db="EMBL/GenBank/DDBJ databases">
        <authorList>
            <person name="Chiriac C."/>
            <person name="Salcher M."/>
            <person name="Ghai R."/>
            <person name="Kavagutti S V."/>
        </authorList>
    </citation>
    <scope>NUCLEOTIDE SEQUENCE</scope>
</reference>
<dbReference type="EMBL" id="LR798199">
    <property type="protein sequence ID" value="CAB5155639.1"/>
    <property type="molecule type" value="Genomic_DNA"/>
</dbReference>
<gene>
    <name evidence="2" type="ORF">UFOVP150_20</name>
</gene>
<evidence type="ECO:0000313" key="2">
    <source>
        <dbReference type="EMBL" id="CAB5155639.1"/>
    </source>
</evidence>
<proteinExistence type="predicted"/>
<name>A0A6J7WAM4_9CAUD</name>
<organism evidence="2">
    <name type="scientific">uncultured Caudovirales phage</name>
    <dbReference type="NCBI Taxonomy" id="2100421"/>
    <lineage>
        <taxon>Viruses</taxon>
        <taxon>Duplodnaviria</taxon>
        <taxon>Heunggongvirae</taxon>
        <taxon>Uroviricota</taxon>
        <taxon>Caudoviricetes</taxon>
        <taxon>Peduoviridae</taxon>
        <taxon>Maltschvirus</taxon>
        <taxon>Maltschvirus maltsch</taxon>
    </lineage>
</organism>
<dbReference type="InterPro" id="IPR031893">
    <property type="entry name" value="Phage_tail_APC"/>
</dbReference>
<evidence type="ECO:0000259" key="1">
    <source>
        <dbReference type="Pfam" id="PF16778"/>
    </source>
</evidence>
<sequence length="124" mass="13621">MSIWKNEITGSLHDDCDGYALSLPSWPAGLVMLSAEDAAAAQNPPHTPEQLGDMAKAIRNNALALLDILTTRHRDQLELGVATSLSSSEYAELLAYKQGLREMSDLPSFPQEIIWPELPGWLHP</sequence>
<accession>A0A6J7WAM4</accession>
<feature type="domain" description="Phage tail assembly chaperone-like" evidence="1">
    <location>
        <begin position="84"/>
        <end position="119"/>
    </location>
</feature>